<evidence type="ECO:0008006" key="3">
    <source>
        <dbReference type="Google" id="ProtNLM"/>
    </source>
</evidence>
<keyword evidence="2" id="KW-1185">Reference proteome</keyword>
<name>A0A1V9EYJ9_9BACT</name>
<organism evidence="1 2">
    <name type="scientific">Niastella populi</name>
    <dbReference type="NCBI Taxonomy" id="550983"/>
    <lineage>
        <taxon>Bacteria</taxon>
        <taxon>Pseudomonadati</taxon>
        <taxon>Bacteroidota</taxon>
        <taxon>Chitinophagia</taxon>
        <taxon>Chitinophagales</taxon>
        <taxon>Chitinophagaceae</taxon>
        <taxon>Niastella</taxon>
    </lineage>
</organism>
<gene>
    <name evidence="1" type="ORF">A4R26_29640</name>
</gene>
<dbReference type="NCBIfam" id="TIGR04183">
    <property type="entry name" value="Por_Secre_tail"/>
    <property type="match status" value="1"/>
</dbReference>
<evidence type="ECO:0000313" key="2">
    <source>
        <dbReference type="Proteomes" id="UP000192276"/>
    </source>
</evidence>
<dbReference type="InterPro" id="IPR013783">
    <property type="entry name" value="Ig-like_fold"/>
</dbReference>
<sequence length="343" mass="37519">MINRFNPVLPGLMLVISWLCGNNAVYAQLTVGPTGMFIKGATTISVDSLVLQPSADVTLANLSITHTATPVGGIGGNSIRRVYTFSQPFSFTGTVGLHYAESELNGNTEPVLAFAYKRASDGVWITTTGSAVDTDGNYITETLAAPPILMITATSSSVTLPIVLRFYNAREEAGKVRLEWQTSLEQDVDRFEVERSEDGRNFSHLTSVKAANVATGWQYTAYDNHPATGYNYYRLLQYDLSGDKKDLGIRTVWSGAGNNMEVTAYPNPATQAISLRLRPSGEEPLHVMLFTAQGALVYSEDIQLQPGQSNYPLQIRTMPPKGEYFLRITSGKGFNRVLKVSIQ</sequence>
<dbReference type="OrthoDB" id="676445at2"/>
<protein>
    <recommendedName>
        <fullName evidence="3">Secretion system C-terminal sorting domain-containing protein</fullName>
    </recommendedName>
</protein>
<dbReference type="STRING" id="550983.A4R26_29640"/>
<comment type="caution">
    <text evidence="1">The sequence shown here is derived from an EMBL/GenBank/DDBJ whole genome shotgun (WGS) entry which is preliminary data.</text>
</comment>
<accession>A0A1V9EYJ9</accession>
<dbReference type="AlphaFoldDB" id="A0A1V9EYJ9"/>
<proteinExistence type="predicted"/>
<dbReference type="InterPro" id="IPR026444">
    <property type="entry name" value="Secre_tail"/>
</dbReference>
<dbReference type="Gene3D" id="2.60.40.10">
    <property type="entry name" value="Immunoglobulins"/>
    <property type="match status" value="1"/>
</dbReference>
<dbReference type="Proteomes" id="UP000192276">
    <property type="component" value="Unassembled WGS sequence"/>
</dbReference>
<reference evidence="2" key="1">
    <citation type="submission" date="2016-04" db="EMBL/GenBank/DDBJ databases">
        <authorList>
            <person name="Chen L."/>
            <person name="Zhuang W."/>
            <person name="Wang G."/>
        </authorList>
    </citation>
    <scope>NUCLEOTIDE SEQUENCE [LARGE SCALE GENOMIC DNA]</scope>
    <source>
        <strain evidence="2">208</strain>
    </source>
</reference>
<evidence type="ECO:0000313" key="1">
    <source>
        <dbReference type="EMBL" id="OQP51241.1"/>
    </source>
</evidence>
<dbReference type="EMBL" id="LWBP01000218">
    <property type="protein sequence ID" value="OQP51241.1"/>
    <property type="molecule type" value="Genomic_DNA"/>
</dbReference>